<dbReference type="FunFam" id="1.25.40.420:FF:000001">
    <property type="entry name" value="Kelch-like family member 12"/>
    <property type="match status" value="1"/>
</dbReference>
<dbReference type="EMBL" id="HBUF01177485">
    <property type="protein sequence ID" value="CAG6654354.1"/>
    <property type="molecule type" value="Transcribed_RNA"/>
</dbReference>
<dbReference type="FunFam" id="3.30.710.10:FF:000001">
    <property type="entry name" value="Kelch-like family member 20"/>
    <property type="match status" value="1"/>
</dbReference>
<dbReference type="SUPFAM" id="SSF54695">
    <property type="entry name" value="POZ domain"/>
    <property type="match status" value="1"/>
</dbReference>
<dbReference type="EMBL" id="HBUF01555372">
    <property type="protein sequence ID" value="CAG6760221.1"/>
    <property type="molecule type" value="Transcribed_RNA"/>
</dbReference>
<accession>A0A8D9DXW8</accession>
<evidence type="ECO:0000313" key="5">
    <source>
        <dbReference type="EMBL" id="CAG6731340.1"/>
    </source>
</evidence>
<dbReference type="InterPro" id="IPR000210">
    <property type="entry name" value="BTB/POZ_dom"/>
</dbReference>
<dbReference type="InterPro" id="IPR011333">
    <property type="entry name" value="SKP1/BTB/POZ_sf"/>
</dbReference>
<dbReference type="Pfam" id="PF01344">
    <property type="entry name" value="Kelch_1"/>
    <property type="match status" value="1"/>
</dbReference>
<dbReference type="PANTHER" id="PTHR24412:SF475">
    <property type="entry name" value="KELCH-LIKE PROTEIN 17"/>
    <property type="match status" value="1"/>
</dbReference>
<dbReference type="EMBL" id="HBUF01177486">
    <property type="protein sequence ID" value="CAG6654355.1"/>
    <property type="molecule type" value="Transcribed_RNA"/>
</dbReference>
<dbReference type="SMART" id="SM00612">
    <property type="entry name" value="Kelch"/>
    <property type="match status" value="6"/>
</dbReference>
<dbReference type="EMBL" id="HBUF01383857">
    <property type="protein sequence ID" value="CAG6731339.1"/>
    <property type="molecule type" value="Transcribed_RNA"/>
</dbReference>
<dbReference type="GO" id="GO:0016567">
    <property type="term" value="P:protein ubiquitination"/>
    <property type="evidence" value="ECO:0007669"/>
    <property type="project" value="UniProtKB-UniPathway"/>
</dbReference>
<dbReference type="PRINTS" id="PR00501">
    <property type="entry name" value="KELCHREPEAT"/>
</dbReference>
<evidence type="ECO:0000259" key="4">
    <source>
        <dbReference type="PROSITE" id="PS50097"/>
    </source>
</evidence>
<name>A0A8D9DXW8_9HEMI</name>
<dbReference type="SUPFAM" id="SSF117281">
    <property type="entry name" value="Kelch motif"/>
    <property type="match status" value="2"/>
</dbReference>
<proteinExistence type="predicted"/>
<dbReference type="SMART" id="SM00875">
    <property type="entry name" value="BACK"/>
    <property type="match status" value="1"/>
</dbReference>
<dbReference type="Gene3D" id="2.120.10.80">
    <property type="entry name" value="Kelch-type beta propeller"/>
    <property type="match status" value="2"/>
</dbReference>
<keyword evidence="1" id="KW-0880">Kelch repeat</keyword>
<dbReference type="Gene3D" id="1.25.40.420">
    <property type="match status" value="1"/>
</dbReference>
<dbReference type="SMART" id="SM00225">
    <property type="entry name" value="BTB"/>
    <property type="match status" value="1"/>
</dbReference>
<dbReference type="Pfam" id="PF24681">
    <property type="entry name" value="Kelch_KLHDC2_KLHL20_DRC7"/>
    <property type="match status" value="1"/>
</dbReference>
<dbReference type="GO" id="GO:0003779">
    <property type="term" value="F:actin binding"/>
    <property type="evidence" value="ECO:0007669"/>
    <property type="project" value="UniProtKB-KW"/>
</dbReference>
<dbReference type="EMBL" id="HBUF01383859">
    <property type="protein sequence ID" value="CAG6731341.1"/>
    <property type="molecule type" value="Transcribed_RNA"/>
</dbReference>
<evidence type="ECO:0000256" key="3">
    <source>
        <dbReference type="ARBA" id="ARBA00023203"/>
    </source>
</evidence>
<dbReference type="InterPro" id="IPR006652">
    <property type="entry name" value="Kelch_1"/>
</dbReference>
<evidence type="ECO:0000256" key="1">
    <source>
        <dbReference type="ARBA" id="ARBA00022441"/>
    </source>
</evidence>
<keyword evidence="3" id="KW-0009">Actin-binding</keyword>
<keyword evidence="2" id="KW-0677">Repeat</keyword>
<dbReference type="EMBL" id="HBUF01555373">
    <property type="protein sequence ID" value="CAG6760222.1"/>
    <property type="molecule type" value="Transcribed_RNA"/>
</dbReference>
<protein>
    <submittedName>
        <fullName evidence="5">Kelch-like protein 17</fullName>
    </submittedName>
</protein>
<dbReference type="InterPro" id="IPR015915">
    <property type="entry name" value="Kelch-typ_b-propeller"/>
</dbReference>
<dbReference type="EMBL" id="HBUF01032836">
    <property type="protein sequence ID" value="CAG6615420.1"/>
    <property type="molecule type" value="Transcribed_RNA"/>
</dbReference>
<dbReference type="Gene3D" id="3.30.710.10">
    <property type="entry name" value="Potassium Channel Kv1.1, Chain A"/>
    <property type="match status" value="1"/>
</dbReference>
<sequence>MSGGVADLGSCPSTPSGDNPDGYNHYFHQTADHFTQSFTAINLMRHNIQLCDVTLRCGMDTIHAHRVVLASTSPYFHAMFNDDMVEKGQTEIGFQDIDAVALRHLVDFSYTGEITITEENVQVLLPASSLLQIASVREACCKFLMRQLHPSNCLGIRSFADTHSCKELHRRSHKYALLNFQEVMNTEEFLLLPFSQVEELISNNQLNIASEEKVFLSVLNWVKHEAADRVQYIAKLLRHVKLPLLPRDFLMSSVESESLIKESPDCQELLLEAMKYHLLPEQRSLLTTKRTQERKPEGMLPYVFAIGGGSLFAIHSECECYNPRTDRWMPISPMLYRRSRSGVAGLGKMLYVVGGYDGASDLASAECYNPTTNKWTPVTPMGTKRSCLGTCSFDGLLYACGGYDGASCLSSMERYDPLTGVWSSCPAMATRRRYCRIAVVENCLYALGGFDSTNYQASVERLDPRMGKWTPVPSMSSRRSSCGVAALDGAIYCVGGNDGTMCMSSGERFNVRRNAWEPIAPMLSRRSTHEVVNIDGYLLTMGGNDGSSSLNSVEKYDPKVNKWTLLTPMLTRRSSIGAAVLETLNIEKRLLVAPPAPSSSTVSHGATNI</sequence>
<evidence type="ECO:0000256" key="2">
    <source>
        <dbReference type="ARBA" id="ARBA00022737"/>
    </source>
</evidence>
<dbReference type="InterPro" id="IPR011705">
    <property type="entry name" value="BACK"/>
</dbReference>
<feature type="domain" description="BTB" evidence="4">
    <location>
        <begin position="51"/>
        <end position="118"/>
    </location>
</feature>
<dbReference type="EMBL" id="HBUF01383858">
    <property type="protein sequence ID" value="CAG6731340.1"/>
    <property type="molecule type" value="Transcribed_RNA"/>
</dbReference>
<dbReference type="Pfam" id="PF00651">
    <property type="entry name" value="BTB"/>
    <property type="match status" value="1"/>
</dbReference>
<dbReference type="PROSITE" id="PS50097">
    <property type="entry name" value="BTB"/>
    <property type="match status" value="1"/>
</dbReference>
<organism evidence="5">
    <name type="scientific">Cacopsylla melanoneura</name>
    <dbReference type="NCBI Taxonomy" id="428564"/>
    <lineage>
        <taxon>Eukaryota</taxon>
        <taxon>Metazoa</taxon>
        <taxon>Ecdysozoa</taxon>
        <taxon>Arthropoda</taxon>
        <taxon>Hexapoda</taxon>
        <taxon>Insecta</taxon>
        <taxon>Pterygota</taxon>
        <taxon>Neoptera</taxon>
        <taxon>Paraneoptera</taxon>
        <taxon>Hemiptera</taxon>
        <taxon>Sternorrhyncha</taxon>
        <taxon>Psylloidea</taxon>
        <taxon>Psyllidae</taxon>
        <taxon>Psyllinae</taxon>
        <taxon>Cacopsylla</taxon>
    </lineage>
</organism>
<dbReference type="UniPathway" id="UPA00143"/>
<dbReference type="PANTHER" id="PTHR24412">
    <property type="entry name" value="KELCH PROTEIN"/>
    <property type="match status" value="1"/>
</dbReference>
<dbReference type="AlphaFoldDB" id="A0A8D9DXW8"/>
<dbReference type="Pfam" id="PF07707">
    <property type="entry name" value="BACK"/>
    <property type="match status" value="1"/>
</dbReference>
<dbReference type="EMBL" id="HBUF01032837">
    <property type="protein sequence ID" value="CAG6615421.1"/>
    <property type="molecule type" value="Transcribed_RNA"/>
</dbReference>
<dbReference type="EMBL" id="HBUF01555374">
    <property type="protein sequence ID" value="CAG6760223.1"/>
    <property type="molecule type" value="Transcribed_RNA"/>
</dbReference>
<reference evidence="5" key="1">
    <citation type="submission" date="2021-05" db="EMBL/GenBank/DDBJ databases">
        <authorList>
            <person name="Alioto T."/>
            <person name="Alioto T."/>
            <person name="Gomez Garrido J."/>
        </authorList>
    </citation>
    <scope>NUCLEOTIDE SEQUENCE</scope>
</reference>